<feature type="domain" description="HTH tetR-type" evidence="3">
    <location>
        <begin position="23"/>
        <end position="83"/>
    </location>
</feature>
<keyword evidence="5" id="KW-1185">Reference proteome</keyword>
<dbReference type="PANTHER" id="PTHR30055:SF241">
    <property type="entry name" value="TRANSCRIPTIONAL REGULATORY PROTEIN"/>
    <property type="match status" value="1"/>
</dbReference>
<dbReference type="Gene3D" id="2.120.10.30">
    <property type="entry name" value="TolB, C-terminal domain"/>
    <property type="match status" value="1"/>
</dbReference>
<proteinExistence type="predicted"/>
<dbReference type="PANTHER" id="PTHR30055">
    <property type="entry name" value="HTH-TYPE TRANSCRIPTIONAL REGULATOR RUTR"/>
    <property type="match status" value="1"/>
</dbReference>
<dbReference type="Gene3D" id="1.10.357.10">
    <property type="entry name" value="Tetracycline Repressor, domain 2"/>
    <property type="match status" value="1"/>
</dbReference>
<dbReference type="EMBL" id="CP042260">
    <property type="protein sequence ID" value="QDY66518.1"/>
    <property type="molecule type" value="Genomic_DNA"/>
</dbReference>
<dbReference type="InterPro" id="IPR011042">
    <property type="entry name" value="6-blade_b-propeller_TolB-like"/>
</dbReference>
<dbReference type="Pfam" id="PF00440">
    <property type="entry name" value="TetR_N"/>
    <property type="match status" value="1"/>
</dbReference>
<name>A0ABX5YA29_9MICC</name>
<dbReference type="SUPFAM" id="SSF46689">
    <property type="entry name" value="Homeodomain-like"/>
    <property type="match status" value="1"/>
</dbReference>
<reference evidence="4 5" key="1">
    <citation type="submission" date="2019-07" db="EMBL/GenBank/DDBJ databases">
        <title>Complete Genome Sequence of drought tolerant Plant Growth-Promoting Rhizobacterium Glutamicibacter halophytocola DR408.</title>
        <authorList>
            <person name="Nishu S.D."/>
            <person name="Lee T.K."/>
        </authorList>
    </citation>
    <scope>NUCLEOTIDE SEQUENCE [LARGE SCALE GENOMIC DNA]</scope>
    <source>
        <strain evidence="4 5">DR408</strain>
    </source>
</reference>
<evidence type="ECO:0000313" key="4">
    <source>
        <dbReference type="EMBL" id="QDY66518.1"/>
    </source>
</evidence>
<dbReference type="InterPro" id="IPR001647">
    <property type="entry name" value="HTH_TetR"/>
</dbReference>
<feature type="DNA-binding region" description="H-T-H motif" evidence="2">
    <location>
        <begin position="46"/>
        <end position="65"/>
    </location>
</feature>
<evidence type="ECO:0000313" key="5">
    <source>
        <dbReference type="Proteomes" id="UP000320717"/>
    </source>
</evidence>
<dbReference type="PROSITE" id="PS50977">
    <property type="entry name" value="HTH_TETR_2"/>
    <property type="match status" value="1"/>
</dbReference>
<dbReference type="PRINTS" id="PR00455">
    <property type="entry name" value="HTHTETR"/>
</dbReference>
<accession>A0ABX5YA29</accession>
<dbReference type="InterPro" id="IPR050109">
    <property type="entry name" value="HTH-type_TetR-like_transc_reg"/>
</dbReference>
<evidence type="ECO:0000256" key="1">
    <source>
        <dbReference type="ARBA" id="ARBA00023125"/>
    </source>
</evidence>
<evidence type="ECO:0000256" key="2">
    <source>
        <dbReference type="PROSITE-ProRule" id="PRU00335"/>
    </source>
</evidence>
<organism evidence="4 5">
    <name type="scientific">Glutamicibacter halophytocola</name>
    <dbReference type="NCBI Taxonomy" id="1933880"/>
    <lineage>
        <taxon>Bacteria</taxon>
        <taxon>Bacillati</taxon>
        <taxon>Actinomycetota</taxon>
        <taxon>Actinomycetes</taxon>
        <taxon>Micrococcales</taxon>
        <taxon>Micrococcaceae</taxon>
        <taxon>Glutamicibacter</taxon>
    </lineage>
</organism>
<keyword evidence="1 2" id="KW-0238">DNA-binding</keyword>
<dbReference type="Proteomes" id="UP000320717">
    <property type="component" value="Chromosome"/>
</dbReference>
<sequence length="512" mass="55039">MHPKLMGVFMREVTMNETVRRRSNTRARLIEAAESLLAEAGMLSFSIDAVCKQAGFTRGAFYSNFGSINDLLFALYEHKTRILFDELSAMPPFEPGIDLEKAVERLLDAVPSDANWYALRAVFALQSQGSNDIEQALHEHSRDLQDRLMPFVGSLLDAAGLAPAISLAETTQIVIAAHVGAVLQGALVENKDELRRNSMLSALHGAADLEPADRTLYALSAVPGGILKVDTASGDTATLVESLSVVPDGVVLDRENKELVFTHMGEPDEEPVNGSEPPFYQRNGGIRALSLETGAIRTVVEDGAFTTGKQLARDAATGRLYWSDREDHGVYRCEADGSNITALVRTSGSTPSEIEDQCVGVAVDAVNGYLYWTQKGEAKGGQGRILRAGLELPEGADPAQRTDIELLWENLPEPIDLELELDSNLLYWTDRGAEPDGNTLNRAQIPAAGDRGSVVEVVARGFKEAIGLALDHGRGVAFVSDLGGHVYEVSLASGQVRVVLSGSAMLTGVVLG</sequence>
<dbReference type="InterPro" id="IPR009057">
    <property type="entry name" value="Homeodomain-like_sf"/>
</dbReference>
<gene>
    <name evidence="4" type="ORF">FQA45_09370</name>
</gene>
<protein>
    <submittedName>
        <fullName evidence="4">TetR/AcrR family transcriptional regulator</fullName>
    </submittedName>
</protein>
<evidence type="ECO:0000259" key="3">
    <source>
        <dbReference type="PROSITE" id="PS50977"/>
    </source>
</evidence>
<dbReference type="SUPFAM" id="SSF75011">
    <property type="entry name" value="3-carboxy-cis,cis-mucoante lactonizing enzyme"/>
    <property type="match status" value="1"/>
</dbReference>